<name>A0A9N8J0A0_9FLAO</name>
<feature type="domain" description="HTH araC/xylS-type" evidence="3">
    <location>
        <begin position="220"/>
        <end position="318"/>
    </location>
</feature>
<organism evidence="4 5">
    <name type="scientific">Flavobacterium panici</name>
    <dbReference type="NCBI Taxonomy" id="2654843"/>
    <lineage>
        <taxon>Bacteria</taxon>
        <taxon>Pseudomonadati</taxon>
        <taxon>Bacteroidota</taxon>
        <taxon>Flavobacteriia</taxon>
        <taxon>Flavobacteriales</taxon>
        <taxon>Flavobacteriaceae</taxon>
        <taxon>Flavobacterium</taxon>
    </lineage>
</organism>
<dbReference type="Proteomes" id="UP000533639">
    <property type="component" value="Unassembled WGS sequence"/>
</dbReference>
<dbReference type="InterPro" id="IPR002818">
    <property type="entry name" value="DJ-1/PfpI"/>
</dbReference>
<keyword evidence="5" id="KW-1185">Reference proteome</keyword>
<proteinExistence type="predicted"/>
<dbReference type="GO" id="GO:0043565">
    <property type="term" value="F:sequence-specific DNA binding"/>
    <property type="evidence" value="ECO:0007669"/>
    <property type="project" value="InterPro"/>
</dbReference>
<dbReference type="SUPFAM" id="SSF46689">
    <property type="entry name" value="Homeodomain-like"/>
    <property type="match status" value="1"/>
</dbReference>
<evidence type="ECO:0000259" key="3">
    <source>
        <dbReference type="PROSITE" id="PS01124"/>
    </source>
</evidence>
<dbReference type="Pfam" id="PF01965">
    <property type="entry name" value="DJ-1_PfpI"/>
    <property type="match status" value="1"/>
</dbReference>
<dbReference type="Gene3D" id="3.40.50.880">
    <property type="match status" value="1"/>
</dbReference>
<protein>
    <submittedName>
        <fullName evidence="4">Helix-turn-helix domain-containing protein</fullName>
    </submittedName>
</protein>
<dbReference type="PANTHER" id="PTHR43130:SF3">
    <property type="entry name" value="HTH-TYPE TRANSCRIPTIONAL REGULATOR RV1931C"/>
    <property type="match status" value="1"/>
</dbReference>
<dbReference type="Gene3D" id="1.10.10.60">
    <property type="entry name" value="Homeodomain-like"/>
    <property type="match status" value="2"/>
</dbReference>
<keyword evidence="2" id="KW-0804">Transcription</keyword>
<dbReference type="GO" id="GO:0003700">
    <property type="term" value="F:DNA-binding transcription factor activity"/>
    <property type="evidence" value="ECO:0007669"/>
    <property type="project" value="InterPro"/>
</dbReference>
<reference evidence="4 5" key="1">
    <citation type="submission" date="2020-06" db="EMBL/GenBank/DDBJ databases">
        <authorList>
            <person name="Criscuolo A."/>
        </authorList>
    </citation>
    <scope>NUCLEOTIDE SEQUENCE [LARGE SCALE GENOMIC DNA]</scope>
    <source>
        <strain evidence="4">PXU-55</strain>
    </source>
</reference>
<sequence>MTKTKPSVYFYIPKQVTLLDLSGVVEVFQEARDLGLDYQLIFISGQSSVSSNSGLELSSLIHFTKVSPQKEDIIFISGFSTRALHAISDDPDFFDWLHKANQNQITICSVCTGAFLLAKSGLLDYRECTTHWKFVEKLKTDFPLVKIQKNTLYTKSENIYTSAGIITGIDLALFLIEERHGKETALKIAKELVVYKRRNGTEEQESVYLQYRNHRDEKIHTIQDWIIYNLEKTSTIEFLAELVYVSPRNLTRIFKKETGLTIADYRTKLRIEKAKSLLANSDYKIEHIAHLCGYKTSKQLKIVLHQNSDTLSSSIKKLLS</sequence>
<dbReference type="CDD" id="cd03137">
    <property type="entry name" value="GATase1_AraC_1"/>
    <property type="match status" value="1"/>
</dbReference>
<dbReference type="PROSITE" id="PS01124">
    <property type="entry name" value="HTH_ARAC_FAMILY_2"/>
    <property type="match status" value="1"/>
</dbReference>
<evidence type="ECO:0000256" key="2">
    <source>
        <dbReference type="ARBA" id="ARBA00023163"/>
    </source>
</evidence>
<keyword evidence="1" id="KW-0805">Transcription regulation</keyword>
<dbReference type="RefSeq" id="WP_180856643.1">
    <property type="nucleotide sequence ID" value="NZ_CAIJDE010000029.1"/>
</dbReference>
<dbReference type="InterPro" id="IPR052158">
    <property type="entry name" value="INH-QAR"/>
</dbReference>
<dbReference type="PANTHER" id="PTHR43130">
    <property type="entry name" value="ARAC-FAMILY TRANSCRIPTIONAL REGULATOR"/>
    <property type="match status" value="1"/>
</dbReference>
<evidence type="ECO:0000313" key="4">
    <source>
        <dbReference type="EMBL" id="CAC9973064.1"/>
    </source>
</evidence>
<dbReference type="InterPro" id="IPR029062">
    <property type="entry name" value="Class_I_gatase-like"/>
</dbReference>
<dbReference type="EMBL" id="CAIJDE010000029">
    <property type="protein sequence ID" value="CAC9973064.1"/>
    <property type="molecule type" value="Genomic_DNA"/>
</dbReference>
<dbReference type="SMART" id="SM00342">
    <property type="entry name" value="HTH_ARAC"/>
    <property type="match status" value="1"/>
</dbReference>
<dbReference type="SUPFAM" id="SSF52317">
    <property type="entry name" value="Class I glutamine amidotransferase-like"/>
    <property type="match status" value="1"/>
</dbReference>
<comment type="caution">
    <text evidence="4">The sequence shown here is derived from an EMBL/GenBank/DDBJ whole genome shotgun (WGS) entry which is preliminary data.</text>
</comment>
<gene>
    <name evidence="4" type="ORF">FLAPXU55_00743</name>
</gene>
<dbReference type="Pfam" id="PF12833">
    <property type="entry name" value="HTH_18"/>
    <property type="match status" value="1"/>
</dbReference>
<dbReference type="InterPro" id="IPR009057">
    <property type="entry name" value="Homeodomain-like_sf"/>
</dbReference>
<evidence type="ECO:0000256" key="1">
    <source>
        <dbReference type="ARBA" id="ARBA00023015"/>
    </source>
</evidence>
<dbReference type="AlphaFoldDB" id="A0A9N8J0A0"/>
<evidence type="ECO:0000313" key="5">
    <source>
        <dbReference type="Proteomes" id="UP000533639"/>
    </source>
</evidence>
<accession>A0A9N8J0A0</accession>
<dbReference type="InterPro" id="IPR018060">
    <property type="entry name" value="HTH_AraC"/>
</dbReference>